<dbReference type="GO" id="GO:0005524">
    <property type="term" value="F:ATP binding"/>
    <property type="evidence" value="ECO:0007669"/>
    <property type="project" value="UniProtKB-KW"/>
</dbReference>
<comment type="similarity">
    <text evidence="1">Belongs to the AAA ATPase family.</text>
</comment>
<organism evidence="5 6">
    <name type="scientific">Microbispora triticiradicis</name>
    <dbReference type="NCBI Taxonomy" id="2200763"/>
    <lineage>
        <taxon>Bacteria</taxon>
        <taxon>Bacillati</taxon>
        <taxon>Actinomycetota</taxon>
        <taxon>Actinomycetes</taxon>
        <taxon>Streptosporangiales</taxon>
        <taxon>Streptosporangiaceae</taxon>
        <taxon>Microbispora</taxon>
    </lineage>
</organism>
<dbReference type="EMBL" id="VANP01000019">
    <property type="protein sequence ID" value="TLP52394.1"/>
    <property type="molecule type" value="Genomic_DNA"/>
</dbReference>
<dbReference type="InterPro" id="IPR003959">
    <property type="entry name" value="ATPase_AAA_core"/>
</dbReference>
<evidence type="ECO:0000313" key="6">
    <source>
        <dbReference type="Proteomes" id="UP000309033"/>
    </source>
</evidence>
<dbReference type="InterPro" id="IPR003593">
    <property type="entry name" value="AAA+_ATPase"/>
</dbReference>
<dbReference type="PANTHER" id="PTHR23073">
    <property type="entry name" value="26S PROTEASOME REGULATORY SUBUNIT"/>
    <property type="match status" value="1"/>
</dbReference>
<evidence type="ECO:0000256" key="1">
    <source>
        <dbReference type="ARBA" id="ARBA00006914"/>
    </source>
</evidence>
<dbReference type="Proteomes" id="UP000309033">
    <property type="component" value="Unassembled WGS sequence"/>
</dbReference>
<evidence type="ECO:0000313" key="5">
    <source>
        <dbReference type="EMBL" id="TLP52394.1"/>
    </source>
</evidence>
<keyword evidence="6" id="KW-1185">Reference proteome</keyword>
<gene>
    <name evidence="5" type="ORF">FED44_32310</name>
</gene>
<reference evidence="5" key="1">
    <citation type="submission" date="2019-05" db="EMBL/GenBank/DDBJ databases">
        <title>Isolation, diversity and antifungal activity of Actinobacteria from wheat.</title>
        <authorList>
            <person name="Yu B."/>
        </authorList>
    </citation>
    <scope>NUCLEOTIDE SEQUENCE [LARGE SCALE GENOMIC DNA]</scope>
    <source>
        <strain evidence="5">NEAU-HEGS1-5</strain>
    </source>
</reference>
<proteinExistence type="inferred from homology"/>
<dbReference type="Gene3D" id="3.40.50.300">
    <property type="entry name" value="P-loop containing nucleotide triphosphate hydrolases"/>
    <property type="match status" value="1"/>
</dbReference>
<keyword evidence="2" id="KW-0547">Nucleotide-binding</keyword>
<dbReference type="SUPFAM" id="SSF52540">
    <property type="entry name" value="P-loop containing nucleoside triphosphate hydrolases"/>
    <property type="match status" value="1"/>
</dbReference>
<evidence type="ECO:0000256" key="2">
    <source>
        <dbReference type="ARBA" id="ARBA00022741"/>
    </source>
</evidence>
<dbReference type="SMART" id="SM00382">
    <property type="entry name" value="AAA"/>
    <property type="match status" value="1"/>
</dbReference>
<evidence type="ECO:0000259" key="4">
    <source>
        <dbReference type="SMART" id="SM00382"/>
    </source>
</evidence>
<dbReference type="Pfam" id="PF00004">
    <property type="entry name" value="AAA"/>
    <property type="match status" value="1"/>
</dbReference>
<dbReference type="Gene3D" id="1.10.8.60">
    <property type="match status" value="1"/>
</dbReference>
<dbReference type="AlphaFoldDB" id="A0A5R8YIL8"/>
<dbReference type="GO" id="GO:0016887">
    <property type="term" value="F:ATP hydrolysis activity"/>
    <property type="evidence" value="ECO:0007669"/>
    <property type="project" value="InterPro"/>
</dbReference>
<comment type="caution">
    <text evidence="5">The sequence shown here is derived from an EMBL/GenBank/DDBJ whole genome shotgun (WGS) entry which is preliminary data.</text>
</comment>
<keyword evidence="3 5" id="KW-0067">ATP-binding</keyword>
<protein>
    <submittedName>
        <fullName evidence="5">ATP-binding protein</fullName>
    </submittedName>
</protein>
<feature type="domain" description="AAA+ ATPase" evidence="4">
    <location>
        <begin position="249"/>
        <end position="376"/>
    </location>
</feature>
<accession>A0A5R8YIL8</accession>
<dbReference type="OrthoDB" id="9809379at2"/>
<name>A0A5R8YIL8_9ACTN</name>
<dbReference type="InterPro" id="IPR050221">
    <property type="entry name" value="26S_Proteasome_ATPase"/>
</dbReference>
<dbReference type="CDD" id="cd19481">
    <property type="entry name" value="RecA-like_protease"/>
    <property type="match status" value="1"/>
</dbReference>
<sequence>MDLTDAEHLARALSDLLHEARRSIDEGREPPELVARVTGHLGCDLRRVVNVAESFPSWEHVNLQRGTDAYLAAYSPGAEWAGVTGQGREHTELVDMLVSAARGWERFEPGAVDYATAATGPDRTTEVVSLGLVLTRSPQGVPVVLSLRGPHEHGAPECRLVVLAPDRASATATRDEVERLMRADDVYRGQVLSFQWSEHRGNDLVTFLPRPDLDAEQVILPEGVLGTIERHIVGIGEQADRLRAYGQHLKRGLLLHGPPGTGKTHTVRYLMGRMTGCTVIVMTGAAIRFVAQAAGLARRLQPAIVVLEDVDLVARDRSFTEDGNPLLFALLDAMDGVGADADITFVLTTNRADVLERALADRPGRVDLAVEIPRPDAAGRAALLRLYARDLRLEADLEPVVARTEGATASFFKELLRRAVLSALRAGDGTPVLTDEHVGRALEEMLGEREALTRSLIGAGDRGPDGYEDEEDAAEFPVITGGGPVPGAYVSRLHLDFDGP</sequence>
<dbReference type="InterPro" id="IPR027417">
    <property type="entry name" value="P-loop_NTPase"/>
</dbReference>
<evidence type="ECO:0000256" key="3">
    <source>
        <dbReference type="ARBA" id="ARBA00022840"/>
    </source>
</evidence>